<comment type="caution">
    <text evidence="6">The sequence shown here is derived from an EMBL/GenBank/DDBJ whole genome shotgun (WGS) entry which is preliminary data.</text>
</comment>
<keyword evidence="4" id="KW-0720">Serine protease</keyword>
<accession>A0A931I2G4</accession>
<keyword evidence="2" id="KW-0645">Protease</keyword>
<proteinExistence type="inferred from homology"/>
<dbReference type="Pfam" id="PF01343">
    <property type="entry name" value="Peptidase_S49"/>
    <property type="match status" value="1"/>
</dbReference>
<dbReference type="PANTHER" id="PTHR42987">
    <property type="entry name" value="PEPTIDASE S49"/>
    <property type="match status" value="1"/>
</dbReference>
<dbReference type="NCBIfam" id="TIGR00706">
    <property type="entry name" value="SppA_dom"/>
    <property type="match status" value="1"/>
</dbReference>
<gene>
    <name evidence="6" type="primary">sppA</name>
    <name evidence="6" type="ORF">I5731_09645</name>
</gene>
<dbReference type="EMBL" id="JADZLT010000049">
    <property type="protein sequence ID" value="MBH0238083.1"/>
    <property type="molecule type" value="Genomic_DNA"/>
</dbReference>
<evidence type="ECO:0000256" key="3">
    <source>
        <dbReference type="ARBA" id="ARBA00022801"/>
    </source>
</evidence>
<dbReference type="GO" id="GO:0008236">
    <property type="term" value="F:serine-type peptidase activity"/>
    <property type="evidence" value="ECO:0007669"/>
    <property type="project" value="UniProtKB-KW"/>
</dbReference>
<comment type="similarity">
    <text evidence="1">Belongs to the peptidase S49 family.</text>
</comment>
<evidence type="ECO:0000313" key="6">
    <source>
        <dbReference type="EMBL" id="MBH0238083.1"/>
    </source>
</evidence>
<dbReference type="CDD" id="cd07023">
    <property type="entry name" value="S49_Sppa_N_C"/>
    <property type="match status" value="1"/>
</dbReference>
<dbReference type="Gene3D" id="6.20.330.10">
    <property type="match status" value="1"/>
</dbReference>
<organism evidence="6 7">
    <name type="scientific">Methylobrevis albus</name>
    <dbReference type="NCBI Taxonomy" id="2793297"/>
    <lineage>
        <taxon>Bacteria</taxon>
        <taxon>Pseudomonadati</taxon>
        <taxon>Pseudomonadota</taxon>
        <taxon>Alphaproteobacteria</taxon>
        <taxon>Hyphomicrobiales</taxon>
        <taxon>Pleomorphomonadaceae</taxon>
        <taxon>Methylobrevis</taxon>
    </lineage>
</organism>
<dbReference type="InterPro" id="IPR029045">
    <property type="entry name" value="ClpP/crotonase-like_dom_sf"/>
</dbReference>
<evidence type="ECO:0000256" key="2">
    <source>
        <dbReference type="ARBA" id="ARBA00022670"/>
    </source>
</evidence>
<dbReference type="Gene3D" id="3.90.226.10">
    <property type="entry name" value="2-enoyl-CoA Hydratase, Chain A, domain 1"/>
    <property type="match status" value="1"/>
</dbReference>
<dbReference type="GO" id="GO:0006508">
    <property type="term" value="P:proteolysis"/>
    <property type="evidence" value="ECO:0007669"/>
    <property type="project" value="UniProtKB-KW"/>
</dbReference>
<name>A0A931I2G4_9HYPH</name>
<dbReference type="AlphaFoldDB" id="A0A931I2G4"/>
<reference evidence="6" key="1">
    <citation type="submission" date="2020-12" db="EMBL/GenBank/DDBJ databases">
        <title>Methylobrevis albus sp. nov., isolated from fresh water lack sediment.</title>
        <authorList>
            <person name="Zou Q."/>
        </authorList>
    </citation>
    <scope>NUCLEOTIDE SEQUENCE</scope>
    <source>
        <strain evidence="6">L22</strain>
    </source>
</reference>
<evidence type="ECO:0000259" key="5">
    <source>
        <dbReference type="Pfam" id="PF01343"/>
    </source>
</evidence>
<dbReference type="SUPFAM" id="SSF52096">
    <property type="entry name" value="ClpP/crotonase"/>
    <property type="match status" value="1"/>
</dbReference>
<dbReference type="RefSeq" id="WP_197311124.1">
    <property type="nucleotide sequence ID" value="NZ_JADZLT010000049.1"/>
</dbReference>
<protein>
    <submittedName>
        <fullName evidence="6">Signal peptide peptidase SppA</fullName>
    </submittedName>
</protein>
<dbReference type="InterPro" id="IPR002142">
    <property type="entry name" value="Peptidase_S49"/>
</dbReference>
<dbReference type="Proteomes" id="UP000631694">
    <property type="component" value="Unassembled WGS sequence"/>
</dbReference>
<evidence type="ECO:0000256" key="1">
    <source>
        <dbReference type="ARBA" id="ARBA00008683"/>
    </source>
</evidence>
<evidence type="ECO:0000313" key="7">
    <source>
        <dbReference type="Proteomes" id="UP000631694"/>
    </source>
</evidence>
<sequence length="329" mass="34728">MSLEADAIVDRRRTRRKLVFWRVSAFVLLAAALLAAAGAAGALKGLDGAATPHIARITISGVIMEDRAQLEMIERVAESDAVEGVILAIDSPGGTTTGGEALYEAVLKLAEVKPVVASVQTLAASAGYMVAIATDHIVARRSSITGSIGVLFQYGNVSRLLDNIGISVNTIKSAPLKAEPNPFSSEEPPGTREAIAALVDDTYQWFVDIVAEQRGFDRAEALRLADGRVFSGRQALDAKLIDEIGGEEAAIAWLAEEYDVDPELPVRDWEPKRADEGFSFAEAALGAVGGLIGRDLGALVPTGASLDGLVSVWQGQLSDDEDVFSGGRK</sequence>
<feature type="domain" description="Peptidase S49" evidence="5">
    <location>
        <begin position="110"/>
        <end position="260"/>
    </location>
</feature>
<dbReference type="InterPro" id="IPR047272">
    <property type="entry name" value="S49_SppA_C"/>
</dbReference>
<keyword evidence="7" id="KW-1185">Reference proteome</keyword>
<dbReference type="PANTHER" id="PTHR42987:SF6">
    <property type="entry name" value="PROTEINASE IV"/>
    <property type="match status" value="1"/>
</dbReference>
<keyword evidence="3" id="KW-0378">Hydrolase</keyword>
<dbReference type="InterPro" id="IPR004635">
    <property type="entry name" value="Pept_S49_SppA"/>
</dbReference>
<evidence type="ECO:0000256" key="4">
    <source>
        <dbReference type="ARBA" id="ARBA00022825"/>
    </source>
</evidence>